<keyword evidence="3" id="KW-0547">Nucleotide-binding</keyword>
<evidence type="ECO:0000256" key="1">
    <source>
        <dbReference type="ARBA" id="ARBA00004170"/>
    </source>
</evidence>
<proteinExistence type="inferred from homology"/>
<dbReference type="GO" id="GO:0016020">
    <property type="term" value="C:membrane"/>
    <property type="evidence" value="ECO:0007669"/>
    <property type="project" value="UniProtKB-SubCell"/>
</dbReference>
<dbReference type="Gene3D" id="3.40.50.300">
    <property type="entry name" value="P-loop containing nucleotide triphosphate hydrolases"/>
    <property type="match status" value="1"/>
</dbReference>
<dbReference type="AlphaFoldDB" id="A0ABC8RRY5"/>
<dbReference type="PANTHER" id="PTHR43134">
    <property type="entry name" value="SIGNAL RECOGNITION PARTICLE RECEPTOR SUBUNIT ALPHA"/>
    <property type="match status" value="1"/>
</dbReference>
<dbReference type="EMBL" id="CAUOFW020001503">
    <property type="protein sequence ID" value="CAK9145749.1"/>
    <property type="molecule type" value="Genomic_DNA"/>
</dbReference>
<dbReference type="InterPro" id="IPR042101">
    <property type="entry name" value="SRP54_N_sf"/>
</dbReference>
<feature type="region of interest" description="Disordered" evidence="7">
    <location>
        <begin position="122"/>
        <end position="141"/>
    </location>
</feature>
<evidence type="ECO:0000256" key="5">
    <source>
        <dbReference type="ARBA" id="ARBA00023136"/>
    </source>
</evidence>
<evidence type="ECO:0000256" key="4">
    <source>
        <dbReference type="ARBA" id="ARBA00023134"/>
    </source>
</evidence>
<sequence length="141" mass="15443">MIYSGKLKSGSEIKDALKRSILGLLTSKGLKLGLQLGFRKPAVIMIVGANGGGKTTSLGKLDRRLKKEGAPRKHVFGSSFSYLARCTIFCQILMAAGDIVSLSLSGLFYREETRRCCWDQSEEAETENKSSCPKQNEHGIK</sequence>
<dbReference type="PANTHER" id="PTHR43134:SF7">
    <property type="entry name" value="CELL DIVISION PROTEIN FTSY HOMOLOG, CHLOROPLASTIC"/>
    <property type="match status" value="1"/>
</dbReference>
<evidence type="ECO:0000256" key="3">
    <source>
        <dbReference type="ARBA" id="ARBA00022741"/>
    </source>
</evidence>
<evidence type="ECO:0000259" key="8">
    <source>
        <dbReference type="Pfam" id="PF00448"/>
    </source>
</evidence>
<keyword evidence="4" id="KW-0342">GTP-binding</keyword>
<dbReference type="InterPro" id="IPR000897">
    <property type="entry name" value="SRP54_GTPase_dom"/>
</dbReference>
<comment type="subcellular location">
    <subcellularLocation>
        <location evidence="1">Membrane</location>
        <topology evidence="1">Peripheral membrane protein</topology>
    </subcellularLocation>
</comment>
<comment type="caution">
    <text evidence="9">The sequence shown here is derived from an EMBL/GenBank/DDBJ whole genome shotgun (WGS) entry which is preliminary data.</text>
</comment>
<dbReference type="InterPro" id="IPR027417">
    <property type="entry name" value="P-loop_NTPase"/>
</dbReference>
<gene>
    <name evidence="9" type="ORF">ILEXP_LOCUS13571</name>
</gene>
<dbReference type="Proteomes" id="UP001642360">
    <property type="component" value="Unassembled WGS sequence"/>
</dbReference>
<dbReference type="GO" id="GO:0005525">
    <property type="term" value="F:GTP binding"/>
    <property type="evidence" value="ECO:0007669"/>
    <property type="project" value="UniProtKB-KW"/>
</dbReference>
<evidence type="ECO:0000313" key="9">
    <source>
        <dbReference type="EMBL" id="CAK9145749.1"/>
    </source>
</evidence>
<dbReference type="SUPFAM" id="SSF52540">
    <property type="entry name" value="P-loop containing nucleoside triphosphate hydrolases"/>
    <property type="match status" value="1"/>
</dbReference>
<keyword evidence="6" id="KW-0675">Receptor</keyword>
<protein>
    <recommendedName>
        <fullName evidence="8">SRP54-type proteins GTP-binding domain-containing protein</fullName>
    </recommendedName>
</protein>
<keyword evidence="10" id="KW-1185">Reference proteome</keyword>
<feature type="domain" description="SRP54-type proteins GTP-binding" evidence="8">
    <location>
        <begin position="41"/>
        <end position="70"/>
    </location>
</feature>
<evidence type="ECO:0000313" key="10">
    <source>
        <dbReference type="Proteomes" id="UP001642360"/>
    </source>
</evidence>
<evidence type="ECO:0000256" key="7">
    <source>
        <dbReference type="SAM" id="MobiDB-lite"/>
    </source>
</evidence>
<accession>A0ABC8RRY5</accession>
<keyword evidence="5" id="KW-0472">Membrane</keyword>
<reference evidence="9 10" key="1">
    <citation type="submission" date="2024-02" db="EMBL/GenBank/DDBJ databases">
        <authorList>
            <person name="Vignale AGUSTIN F."/>
            <person name="Sosa J E."/>
            <person name="Modenutti C."/>
        </authorList>
    </citation>
    <scope>NUCLEOTIDE SEQUENCE [LARGE SCALE GENOMIC DNA]</scope>
</reference>
<evidence type="ECO:0000256" key="6">
    <source>
        <dbReference type="ARBA" id="ARBA00023170"/>
    </source>
</evidence>
<dbReference type="Gene3D" id="1.20.120.140">
    <property type="entry name" value="Signal recognition particle SRP54, nucleotide-binding domain"/>
    <property type="match status" value="1"/>
</dbReference>
<dbReference type="Pfam" id="PF00448">
    <property type="entry name" value="SRP54"/>
    <property type="match status" value="1"/>
</dbReference>
<organism evidence="9 10">
    <name type="scientific">Ilex paraguariensis</name>
    <name type="common">yerba mate</name>
    <dbReference type="NCBI Taxonomy" id="185542"/>
    <lineage>
        <taxon>Eukaryota</taxon>
        <taxon>Viridiplantae</taxon>
        <taxon>Streptophyta</taxon>
        <taxon>Embryophyta</taxon>
        <taxon>Tracheophyta</taxon>
        <taxon>Spermatophyta</taxon>
        <taxon>Magnoliopsida</taxon>
        <taxon>eudicotyledons</taxon>
        <taxon>Gunneridae</taxon>
        <taxon>Pentapetalae</taxon>
        <taxon>asterids</taxon>
        <taxon>campanulids</taxon>
        <taxon>Aquifoliales</taxon>
        <taxon>Aquifoliaceae</taxon>
        <taxon>Ilex</taxon>
    </lineage>
</organism>
<name>A0ABC8RRY5_9AQUA</name>
<comment type="similarity">
    <text evidence="2">Belongs to the GTP-binding SRP family.</text>
</comment>
<evidence type="ECO:0000256" key="2">
    <source>
        <dbReference type="ARBA" id="ARBA00008531"/>
    </source>
</evidence>